<dbReference type="GO" id="GO:0016757">
    <property type="term" value="F:glycosyltransferase activity"/>
    <property type="evidence" value="ECO:0007669"/>
    <property type="project" value="UniProtKB-KW"/>
</dbReference>
<gene>
    <name evidence="3" type="ORF">ATJ78_1799</name>
</gene>
<dbReference type="EMBL" id="PDJE01000001">
    <property type="protein sequence ID" value="PFG30857.1"/>
    <property type="molecule type" value="Genomic_DNA"/>
</dbReference>
<organism evidence="3 4">
    <name type="scientific">Paramicrobacterium agarici</name>
    <dbReference type="NCBI Taxonomy" id="630514"/>
    <lineage>
        <taxon>Bacteria</taxon>
        <taxon>Bacillati</taxon>
        <taxon>Actinomycetota</taxon>
        <taxon>Actinomycetes</taxon>
        <taxon>Micrococcales</taxon>
        <taxon>Microbacteriaceae</taxon>
        <taxon>Paramicrobacterium</taxon>
    </lineage>
</organism>
<keyword evidence="3" id="KW-0808">Transferase</keyword>
<dbReference type="SUPFAM" id="SSF53271">
    <property type="entry name" value="PRTase-like"/>
    <property type="match status" value="1"/>
</dbReference>
<accession>A0A2A9DVP0</accession>
<dbReference type="CDD" id="cd06223">
    <property type="entry name" value="PRTases_typeI"/>
    <property type="match status" value="1"/>
</dbReference>
<feature type="domain" description="Phosphoribosyltransferase" evidence="2">
    <location>
        <begin position="133"/>
        <end position="225"/>
    </location>
</feature>
<dbReference type="PANTHER" id="PTHR47505:SF1">
    <property type="entry name" value="DNA UTILIZATION PROTEIN YHGH"/>
    <property type="match status" value="1"/>
</dbReference>
<dbReference type="InterPro" id="IPR000836">
    <property type="entry name" value="PRTase_dom"/>
</dbReference>
<evidence type="ECO:0000313" key="4">
    <source>
        <dbReference type="Proteomes" id="UP000221369"/>
    </source>
</evidence>
<keyword evidence="4" id="KW-1185">Reference proteome</keyword>
<proteinExistence type="inferred from homology"/>
<reference evidence="3 4" key="1">
    <citation type="submission" date="2017-10" db="EMBL/GenBank/DDBJ databases">
        <title>Sequencing the genomes of 1000 actinobacteria strains.</title>
        <authorList>
            <person name="Klenk H.-P."/>
        </authorList>
    </citation>
    <scope>NUCLEOTIDE SEQUENCE [LARGE SCALE GENOMIC DNA]</scope>
    <source>
        <strain evidence="3 4">DSM 21798</strain>
    </source>
</reference>
<dbReference type="RefSeq" id="WP_098407270.1">
    <property type="nucleotide sequence ID" value="NZ_PDJE01000001.1"/>
</dbReference>
<protein>
    <submittedName>
        <fullName evidence="3">Putative amidophosphoribosyltransferase</fullName>
    </submittedName>
</protein>
<keyword evidence="3" id="KW-0328">Glycosyltransferase</keyword>
<sequence length="250" mass="26567">MPRHLGRPWGPALRDRCVTGIRHVVGETLAFLMPVSCAGCGDPGVAVCAVCRGSLADGILTRTVDGVRVYSAAPYSGRAKRMLLALKRDGRVDAATVLGEALRAAIDAALDDAEGVQVELAAVPASRRSRRTRGFVPVDLIVRRAGLTRSRVLAWARRPRDQIGLGRRQRSENLRGAITARRASGRRFILVDDIVTSGATLAECVRALRESGAEIVACATVASTLMRVATPDSPVGVTRFAAGATVYEKA</sequence>
<name>A0A2A9DVP0_9MICO</name>
<evidence type="ECO:0000259" key="2">
    <source>
        <dbReference type="Pfam" id="PF00156"/>
    </source>
</evidence>
<comment type="caution">
    <text evidence="3">The sequence shown here is derived from an EMBL/GenBank/DDBJ whole genome shotgun (WGS) entry which is preliminary data.</text>
</comment>
<dbReference type="AlphaFoldDB" id="A0A2A9DVP0"/>
<dbReference type="InterPro" id="IPR029057">
    <property type="entry name" value="PRTase-like"/>
</dbReference>
<dbReference type="InterPro" id="IPR051910">
    <property type="entry name" value="ComF/GntX_DNA_util-trans"/>
</dbReference>
<evidence type="ECO:0000256" key="1">
    <source>
        <dbReference type="ARBA" id="ARBA00008007"/>
    </source>
</evidence>
<evidence type="ECO:0000313" key="3">
    <source>
        <dbReference type="EMBL" id="PFG30857.1"/>
    </source>
</evidence>
<dbReference type="PANTHER" id="PTHR47505">
    <property type="entry name" value="DNA UTILIZATION PROTEIN YHGH"/>
    <property type="match status" value="1"/>
</dbReference>
<dbReference type="Proteomes" id="UP000221369">
    <property type="component" value="Unassembled WGS sequence"/>
</dbReference>
<dbReference type="Gene3D" id="3.40.50.2020">
    <property type="match status" value="1"/>
</dbReference>
<comment type="similarity">
    <text evidence="1">Belongs to the ComF/GntX family.</text>
</comment>
<dbReference type="Pfam" id="PF00156">
    <property type="entry name" value="Pribosyltran"/>
    <property type="match status" value="1"/>
</dbReference>